<evidence type="ECO:0000256" key="4">
    <source>
        <dbReference type="ARBA" id="ARBA00023125"/>
    </source>
</evidence>
<dbReference type="SMART" id="SM00434">
    <property type="entry name" value="TOP4c"/>
    <property type="match status" value="1"/>
</dbReference>
<evidence type="ECO:0000256" key="7">
    <source>
        <dbReference type="SAM" id="Coils"/>
    </source>
</evidence>
<name>A0ABU1KA36_9FLAO</name>
<keyword evidence="5 6" id="KW-0413">Isomerase</keyword>
<feature type="region of interest" description="Disordered" evidence="8">
    <location>
        <begin position="1"/>
        <end position="20"/>
    </location>
</feature>
<dbReference type="EC" id="5.99.1.-" evidence="10"/>
<evidence type="ECO:0000256" key="6">
    <source>
        <dbReference type="PROSITE-ProRule" id="PRU01384"/>
    </source>
</evidence>
<dbReference type="PANTHER" id="PTHR43493">
    <property type="entry name" value="DNA GYRASE/TOPOISOMERASE SUBUNIT A"/>
    <property type="match status" value="1"/>
</dbReference>
<keyword evidence="4 6" id="KW-0238">DNA-binding</keyword>
<feature type="compositionally biased region" description="Polar residues" evidence="8">
    <location>
        <begin position="863"/>
        <end position="872"/>
    </location>
</feature>
<reference evidence="10 11" key="1">
    <citation type="submission" date="2023-07" db="EMBL/GenBank/DDBJ databases">
        <title>Genomic Encyclopedia of Type Strains, Phase IV (KMG-IV): sequencing the most valuable type-strain genomes for metagenomic binning, comparative biology and taxonomic classification.</title>
        <authorList>
            <person name="Goeker M."/>
        </authorList>
    </citation>
    <scope>NUCLEOTIDE SEQUENCE [LARGE SCALE GENOMIC DNA]</scope>
    <source>
        <strain evidence="10 11">DSM 102814</strain>
    </source>
</reference>
<feature type="active site" description="O-(5'-phospho-DNA)-tyrosine intermediate" evidence="6">
    <location>
        <position position="128"/>
    </location>
</feature>
<evidence type="ECO:0000256" key="1">
    <source>
        <dbReference type="ARBA" id="ARBA00000185"/>
    </source>
</evidence>
<dbReference type="InterPro" id="IPR013758">
    <property type="entry name" value="Topo_IIA_A/C_ab"/>
</dbReference>
<comment type="catalytic activity">
    <reaction evidence="1 6">
        <text>ATP-dependent breakage, passage and rejoining of double-stranded DNA.</text>
        <dbReference type="EC" id="5.6.2.2"/>
    </reaction>
</comment>
<feature type="region of interest" description="Disordered" evidence="8">
    <location>
        <begin position="835"/>
        <end position="872"/>
    </location>
</feature>
<dbReference type="RefSeq" id="WP_309730466.1">
    <property type="nucleotide sequence ID" value="NZ_JAVDQA010000011.1"/>
</dbReference>
<dbReference type="InterPro" id="IPR013757">
    <property type="entry name" value="Topo_IIA_A_a_sf"/>
</dbReference>
<evidence type="ECO:0000256" key="3">
    <source>
        <dbReference type="ARBA" id="ARBA00023029"/>
    </source>
</evidence>
<accession>A0ABU1KA36</accession>
<dbReference type="InterPro" id="IPR002205">
    <property type="entry name" value="Topo_IIA_dom_A"/>
</dbReference>
<protein>
    <submittedName>
        <fullName evidence="10">Topoisomerase-4 subunit A</fullName>
        <ecNumber evidence="10">5.99.1.-</ecNumber>
    </submittedName>
</protein>
<gene>
    <name evidence="10" type="ORF">GGR31_002830</name>
</gene>
<dbReference type="PANTHER" id="PTHR43493:SF5">
    <property type="entry name" value="DNA GYRASE SUBUNIT A, CHLOROPLASTIC_MITOCHONDRIAL"/>
    <property type="match status" value="1"/>
</dbReference>
<dbReference type="PROSITE" id="PS52040">
    <property type="entry name" value="TOPO_IIA"/>
    <property type="match status" value="1"/>
</dbReference>
<evidence type="ECO:0000259" key="9">
    <source>
        <dbReference type="PROSITE" id="PS52040"/>
    </source>
</evidence>
<keyword evidence="3 6" id="KW-0799">Topoisomerase</keyword>
<dbReference type="EMBL" id="JAVDQA010000011">
    <property type="protein sequence ID" value="MDR6302151.1"/>
    <property type="molecule type" value="Genomic_DNA"/>
</dbReference>
<feature type="coiled-coil region" evidence="7">
    <location>
        <begin position="423"/>
        <end position="450"/>
    </location>
</feature>
<feature type="domain" description="Topo IIA-type catalytic" evidence="9">
    <location>
        <begin position="47"/>
        <end position="445"/>
    </location>
</feature>
<dbReference type="Pfam" id="PF00521">
    <property type="entry name" value="DNA_topoisoIV"/>
    <property type="match status" value="1"/>
</dbReference>
<organism evidence="10 11">
    <name type="scientific">Mesonia maritima</name>
    <dbReference type="NCBI Taxonomy" id="1793873"/>
    <lineage>
        <taxon>Bacteria</taxon>
        <taxon>Pseudomonadati</taxon>
        <taxon>Bacteroidota</taxon>
        <taxon>Flavobacteriia</taxon>
        <taxon>Flavobacteriales</taxon>
        <taxon>Flavobacteriaceae</taxon>
        <taxon>Mesonia</taxon>
    </lineage>
</organism>
<dbReference type="NCBIfam" id="NF009397">
    <property type="entry name" value="PRK12758.1"/>
    <property type="match status" value="1"/>
</dbReference>
<dbReference type="InterPro" id="IPR050220">
    <property type="entry name" value="Type_II_DNA_Topoisomerases"/>
</dbReference>
<sequence length="872" mass="100360">MEHNDLNPEEENQFNQEESQEVLTKVTGMYKDWFLDYASYVILERAVPAIEDGFKPVHRRIMHSMKDLDDGRYNKVANIVGHTMQYHPHGDASIADAMVQIGQKDLLIDTQGNWGNILTGDRSAAPRYIEARLSKFALDVVYNPKITEWQASYDGRRKEPINLPVMFPLLLAQGAEGIAVGLSTRILPHNFIELIDASIKQLKGKRFKLYPDFPTAGIMDISNYNDGLRGGKVRIRSKISQRDKNTLVITEIPYGTTTSTLIDSVIKANEKGKIKIKHIEDNTAEHVEILIHLPPSISPDKTIDALFAFTNCEVSISPLSCVIIDHKPHFISVTEILKRSTDHTVELLKSELEIKLDEFQEQWHFASLERIFIENRIYRDIEEEETWEGVIKAIDEGLKPHITHLKRAVTEEDITRLTEIRIKRISKFDLDKAQQKIEALEGEITQVKHHLDNLIEYAIDYFKRLKKDYGEGRERKTELRLFEDIEATKVVIRNTKLYVNRKEGFIGTALKKDEYVTDCSDIDDVICFMADGTMKVTKVDTKTFVGKNIIHVAIFKKKDKRTIYNLIYRDGKGGNTYIKRFAVTSITRDREYSVGKGKPGTQVLYFSANPNGEAEVVTVYLRQVGSIKKLKFEVNFADMKIKGRGVKGNLVTKHSVKRIDLKEEGVSTLKPRKIWFDEVVKRLNTEERGELLGEFKGEDRLLLITQDGIAKTIIPELTTRFDENYVILEKWNPKKPISAVYWEGEKERYYVKRFLIENEEKEEKIITDHPKSQLELVSTDLMPVLEIIYKKARGKDQKPNEELNLEEFISVKGIKAQGNQLTTEKVKQLNLLDPIVPEEEEEANETPEINELNIEEKKDNDDQSQTSLFFQE</sequence>
<keyword evidence="7" id="KW-0175">Coiled coil</keyword>
<feature type="compositionally biased region" description="Acidic residues" evidence="8">
    <location>
        <begin position="836"/>
        <end position="845"/>
    </location>
</feature>
<dbReference type="Gene3D" id="1.10.268.10">
    <property type="entry name" value="Topoisomerase, domain 3"/>
    <property type="match status" value="1"/>
</dbReference>
<dbReference type="NCBIfam" id="NF007209">
    <property type="entry name" value="PRK09631.1"/>
    <property type="match status" value="1"/>
</dbReference>
<proteinExistence type="inferred from homology"/>
<evidence type="ECO:0000256" key="8">
    <source>
        <dbReference type="SAM" id="MobiDB-lite"/>
    </source>
</evidence>
<evidence type="ECO:0000256" key="2">
    <source>
        <dbReference type="ARBA" id="ARBA00008263"/>
    </source>
</evidence>
<dbReference type="Gene3D" id="3.90.199.10">
    <property type="entry name" value="Topoisomerase II, domain 5"/>
    <property type="match status" value="1"/>
</dbReference>
<evidence type="ECO:0000313" key="10">
    <source>
        <dbReference type="EMBL" id="MDR6302151.1"/>
    </source>
</evidence>
<dbReference type="InterPro" id="IPR013760">
    <property type="entry name" value="Topo_IIA-like_dom_sf"/>
</dbReference>
<comment type="similarity">
    <text evidence="2">Belongs to the type II topoisomerase GyrA/ParC subunit family.</text>
</comment>
<comment type="caution">
    <text evidence="10">The sequence shown here is derived from an EMBL/GenBank/DDBJ whole genome shotgun (WGS) entry which is preliminary data.</text>
</comment>
<dbReference type="SUPFAM" id="SSF56719">
    <property type="entry name" value="Type II DNA topoisomerase"/>
    <property type="match status" value="1"/>
</dbReference>
<evidence type="ECO:0000256" key="5">
    <source>
        <dbReference type="ARBA" id="ARBA00023235"/>
    </source>
</evidence>
<dbReference type="Proteomes" id="UP001257659">
    <property type="component" value="Unassembled WGS sequence"/>
</dbReference>
<evidence type="ECO:0000313" key="11">
    <source>
        <dbReference type="Proteomes" id="UP001257659"/>
    </source>
</evidence>
<dbReference type="GO" id="GO:0016853">
    <property type="term" value="F:isomerase activity"/>
    <property type="evidence" value="ECO:0007669"/>
    <property type="project" value="UniProtKB-KW"/>
</dbReference>
<keyword evidence="11" id="KW-1185">Reference proteome</keyword>
<dbReference type="Gene3D" id="3.30.1360.40">
    <property type="match status" value="1"/>
</dbReference>